<gene>
    <name evidence="2" type="ORF">FF38_01626</name>
</gene>
<dbReference type="STRING" id="7375.A0A0L0BQV9"/>
<evidence type="ECO:0000256" key="1">
    <source>
        <dbReference type="SAM" id="MobiDB-lite"/>
    </source>
</evidence>
<dbReference type="EMBL" id="JRES01001595">
    <property type="protein sequence ID" value="KNC21629.1"/>
    <property type="molecule type" value="Genomic_DNA"/>
</dbReference>
<evidence type="ECO:0000313" key="2">
    <source>
        <dbReference type="EMBL" id="KNC21629.1"/>
    </source>
</evidence>
<proteinExistence type="predicted"/>
<feature type="compositionally biased region" description="Polar residues" evidence="1">
    <location>
        <begin position="570"/>
        <end position="595"/>
    </location>
</feature>
<dbReference type="OrthoDB" id="8070501at2759"/>
<comment type="caution">
    <text evidence="2">The sequence shown here is derived from an EMBL/GenBank/DDBJ whole genome shotgun (WGS) entry which is preliminary data.</text>
</comment>
<feature type="region of interest" description="Disordered" evidence="1">
    <location>
        <begin position="541"/>
        <end position="595"/>
    </location>
</feature>
<dbReference type="AlphaFoldDB" id="A0A0L0BQV9"/>
<accession>A0A0L0BQV9</accession>
<name>A0A0L0BQV9_LUCCU</name>
<reference evidence="2" key="1">
    <citation type="journal article" date="2015" name="Nat. Commun.">
        <title>Lucilia cuprina genome unlocks parasitic fly biology to underpin future interventions.</title>
        <authorList>
            <person name="Anstead C.A."/>
            <person name="Korhonen P.K."/>
            <person name="Young N.D."/>
            <person name="Hall R.S."/>
            <person name="Jex A.R."/>
            <person name="Murali S.C."/>
            <person name="Hughes D.S."/>
            <person name="Lee S.F."/>
            <person name="Perry T."/>
            <person name="Stroehlein A.J."/>
            <person name="Ansell B.R."/>
            <person name="Breugelmans B."/>
            <person name="Hofmann A."/>
            <person name="Qu J."/>
            <person name="Dugan S."/>
            <person name="Lee S.L."/>
            <person name="Chao H."/>
            <person name="Dinh H."/>
            <person name="Han Y."/>
            <person name="Doddapaneni H.V."/>
            <person name="Worley K.C."/>
            <person name="Muzny D.M."/>
            <person name="Ioannidis P."/>
            <person name="Waterhouse R.M."/>
            <person name="Zdobnov E.M."/>
            <person name="James P.J."/>
            <person name="Bagnall N.H."/>
            <person name="Kotze A.C."/>
            <person name="Gibbs R.A."/>
            <person name="Richards S."/>
            <person name="Batterham P."/>
            <person name="Gasser R.B."/>
        </authorList>
    </citation>
    <scope>NUCLEOTIDE SEQUENCE [LARGE SCALE GENOMIC DNA]</scope>
    <source>
        <strain evidence="2">LS</strain>
        <tissue evidence="2">Full body</tissue>
    </source>
</reference>
<evidence type="ECO:0000313" key="3">
    <source>
        <dbReference type="Proteomes" id="UP000037069"/>
    </source>
</evidence>
<keyword evidence="3" id="KW-1185">Reference proteome</keyword>
<dbReference type="Proteomes" id="UP000037069">
    <property type="component" value="Unassembled WGS sequence"/>
</dbReference>
<sequence>MLPNTNTLLTPMPVIQPAQQPYILPTTSRAPPTVAPLTTTTLINVPDTNETIELKNEFVDENPMELINDAILPDTPTLLARAQSITEAAQHALSSSVTPTDIRLLTTDSSSSNYVPSFGVTPTALDNRGTCMYTFLHPAKYNRNHSNVLLDYCCPNLDGPMPAIDPTRIHAQVQVPVIELPASIVLTTKVVTRADLESGNSTIPAIIRKKAEKIRKNLATHHKMATATTTVTAPPPPVIPTMAPTPRPALPATINALTKQLPPTTTITAKIRHTLPAVESQNLPTQPPTPQAAASASTLPRNIISIMPKGAGQMSTMSNVQNSSLRSNLRRFDVLLKQLVQPFESLSFVERHRIIEALIATGKFSAKDLDQTLVLMEEYIKQTLLLQNESLNHPTPPPTSTILNTNSYITTQPAIAAANTMPAGPMPQLQPSPTILASSQHHKTVRKVQTSRNRNTTLATTSTASTGAGAGGSVMVKQRQVPIYDTDRNIIGYQMQMMTPLSTIPAYTKSTMSTHTGAIMSTSLDSSNNKITTTTYSVNKRPMKRPAQDSPRVFYTTPPLKTSTPKSLTNPHQYPTAGTSTQHGKNSNTIAKKTQ</sequence>
<feature type="compositionally biased region" description="Low complexity" evidence="1">
    <location>
        <begin position="556"/>
        <end position="569"/>
    </location>
</feature>
<feature type="non-terminal residue" evidence="2">
    <location>
        <position position="595"/>
    </location>
</feature>
<protein>
    <submittedName>
        <fullName evidence="2">Uncharacterized protein</fullName>
    </submittedName>
</protein>
<organism evidence="2 3">
    <name type="scientific">Lucilia cuprina</name>
    <name type="common">Green bottle fly</name>
    <name type="synonym">Australian sheep blowfly</name>
    <dbReference type="NCBI Taxonomy" id="7375"/>
    <lineage>
        <taxon>Eukaryota</taxon>
        <taxon>Metazoa</taxon>
        <taxon>Ecdysozoa</taxon>
        <taxon>Arthropoda</taxon>
        <taxon>Hexapoda</taxon>
        <taxon>Insecta</taxon>
        <taxon>Pterygota</taxon>
        <taxon>Neoptera</taxon>
        <taxon>Endopterygota</taxon>
        <taxon>Diptera</taxon>
        <taxon>Brachycera</taxon>
        <taxon>Muscomorpha</taxon>
        <taxon>Oestroidea</taxon>
        <taxon>Calliphoridae</taxon>
        <taxon>Luciliinae</taxon>
        <taxon>Lucilia</taxon>
    </lineage>
</organism>